<dbReference type="PROSITE" id="PS50106">
    <property type="entry name" value="PDZ"/>
    <property type="match status" value="1"/>
</dbReference>
<feature type="compositionally biased region" description="Polar residues" evidence="1">
    <location>
        <begin position="1"/>
        <end position="11"/>
    </location>
</feature>
<sequence length="502" mass="56912">MNTKAATGSDSAESHHTHSHHTHRNEKCCASDDEESEHKLQETTTKSEAEASNALEKLTDVIEDKQLDENKMKEAFMDLQKQEEADKEADRKREAELEAVKVNKDDIVFISREMEVTTQQAERKLREANVVDLFQSIGKSAQSMDVIEARTRLNSSRNEMFNWLRAAPVFYPAIFAEKGTDTLFFQQLYAFAIVGGKEHDMSWQDDHDEAHARKESDDSQQEAFLDLLKSYILGSYRGEDKQEKQEHCEVNPEIEIEASSSSTRNRCTSYPIDEATQDTTSYLSPKSGRRKYSRTSSRDNQPHRKDQVDMRKSLDFLPEHDYDDPAVGRPSRRTTRGYGHSDAANQNTDSVNYGNGKNILPQHLPELTTSPIMMTNRKVIDGLEAVFDIVFEQQSIGMKLGVDERKQFAIVRECLKNSEASQYPEIQNGTLILAVNGQELNGLGLSKVLHRLREAPRPVVVRFGSFGKSGNNTGRNGSRPKEHLNISQHSTKHHLARVHVAH</sequence>
<dbReference type="InterPro" id="IPR036034">
    <property type="entry name" value="PDZ_sf"/>
</dbReference>
<evidence type="ECO:0000313" key="4">
    <source>
        <dbReference type="Proteomes" id="UP000053237"/>
    </source>
</evidence>
<feature type="compositionally biased region" description="Polar residues" evidence="1">
    <location>
        <begin position="343"/>
        <end position="355"/>
    </location>
</feature>
<dbReference type="Pfam" id="PF19026">
    <property type="entry name" value="UBA_HYPK"/>
    <property type="match status" value="1"/>
</dbReference>
<feature type="compositionally biased region" description="Basic and acidic residues" evidence="1">
    <location>
        <begin position="25"/>
        <end position="49"/>
    </location>
</feature>
<accession>A0A024GNC9</accession>
<dbReference type="AlphaFoldDB" id="A0A024GNC9"/>
<feature type="region of interest" description="Disordered" evidence="1">
    <location>
        <begin position="240"/>
        <end position="356"/>
    </location>
</feature>
<keyword evidence="4" id="KW-1185">Reference proteome</keyword>
<dbReference type="InParanoid" id="A0A024GNC9"/>
<dbReference type="GO" id="GO:0050821">
    <property type="term" value="P:protein stabilization"/>
    <property type="evidence" value="ECO:0007669"/>
    <property type="project" value="TreeGrafter"/>
</dbReference>
<feature type="compositionally biased region" description="Basic and acidic residues" evidence="1">
    <location>
        <begin position="296"/>
        <end position="320"/>
    </location>
</feature>
<name>A0A024GNC9_9STRA</name>
<dbReference type="InterPro" id="IPR044034">
    <property type="entry name" value="NAC-like_UBA"/>
</dbReference>
<comment type="caution">
    <text evidence="3">The sequence shown here is derived from an EMBL/GenBank/DDBJ whole genome shotgun (WGS) entry which is preliminary data.</text>
</comment>
<dbReference type="InterPro" id="IPR001478">
    <property type="entry name" value="PDZ"/>
</dbReference>
<dbReference type="Pfam" id="PF00595">
    <property type="entry name" value="PDZ"/>
    <property type="match status" value="1"/>
</dbReference>
<dbReference type="CDD" id="cd14361">
    <property type="entry name" value="UBA_HYPK"/>
    <property type="match status" value="1"/>
</dbReference>
<proteinExistence type="predicted"/>
<dbReference type="Proteomes" id="UP000053237">
    <property type="component" value="Unassembled WGS sequence"/>
</dbReference>
<organism evidence="3 4">
    <name type="scientific">Albugo candida</name>
    <dbReference type="NCBI Taxonomy" id="65357"/>
    <lineage>
        <taxon>Eukaryota</taxon>
        <taxon>Sar</taxon>
        <taxon>Stramenopiles</taxon>
        <taxon>Oomycota</taxon>
        <taxon>Peronosporomycetes</taxon>
        <taxon>Albuginales</taxon>
        <taxon>Albuginaceae</taxon>
        <taxon>Albugo</taxon>
    </lineage>
</organism>
<feature type="region of interest" description="Disordered" evidence="1">
    <location>
        <begin position="1"/>
        <end position="57"/>
    </location>
</feature>
<reference evidence="3 4" key="1">
    <citation type="submission" date="2012-05" db="EMBL/GenBank/DDBJ databases">
        <title>Recombination and specialization in a pathogen metapopulation.</title>
        <authorList>
            <person name="Gardiner A."/>
            <person name="Kemen E."/>
            <person name="Schultz-Larsen T."/>
            <person name="MacLean D."/>
            <person name="Van Oosterhout C."/>
            <person name="Jones J.D.G."/>
        </authorList>
    </citation>
    <scope>NUCLEOTIDE SEQUENCE [LARGE SCALE GENOMIC DNA]</scope>
    <source>
        <strain evidence="3 4">Ac Nc2</strain>
    </source>
</reference>
<feature type="compositionally biased region" description="Polar residues" evidence="1">
    <location>
        <begin position="258"/>
        <end position="268"/>
    </location>
</feature>
<dbReference type="InterPro" id="IPR052617">
    <property type="entry name" value="Huntingtin-int_K"/>
</dbReference>
<dbReference type="OrthoDB" id="67726at2759"/>
<dbReference type="PANTHER" id="PTHR31184:SF2">
    <property type="entry name" value="HUNTINGTIN-INTERACTING PROTEIN K"/>
    <property type="match status" value="1"/>
</dbReference>
<protein>
    <recommendedName>
        <fullName evidence="2">PDZ domain-containing protein</fullName>
    </recommendedName>
</protein>
<evidence type="ECO:0000259" key="2">
    <source>
        <dbReference type="PROSITE" id="PS50106"/>
    </source>
</evidence>
<dbReference type="EMBL" id="CAIX01000210">
    <property type="protein sequence ID" value="CCI48239.1"/>
    <property type="molecule type" value="Genomic_DNA"/>
</dbReference>
<evidence type="ECO:0000256" key="1">
    <source>
        <dbReference type="SAM" id="MobiDB-lite"/>
    </source>
</evidence>
<dbReference type="Gene3D" id="2.30.42.10">
    <property type="match status" value="1"/>
</dbReference>
<dbReference type="STRING" id="65357.A0A024GNC9"/>
<feature type="region of interest" description="Disordered" evidence="1">
    <location>
        <begin position="464"/>
        <end position="495"/>
    </location>
</feature>
<dbReference type="InterPro" id="IPR038922">
    <property type="entry name" value="HYPK_UBA"/>
</dbReference>
<feature type="domain" description="PDZ" evidence="2">
    <location>
        <begin position="388"/>
        <end position="461"/>
    </location>
</feature>
<gene>
    <name evidence="3" type="ORF">BN9_093010</name>
</gene>
<feature type="compositionally biased region" description="Basic and acidic residues" evidence="1">
    <location>
        <begin position="240"/>
        <end position="250"/>
    </location>
</feature>
<evidence type="ECO:0000313" key="3">
    <source>
        <dbReference type="EMBL" id="CCI48239.1"/>
    </source>
</evidence>
<dbReference type="PANTHER" id="PTHR31184">
    <property type="entry name" value="HUNTINGTIN-INTERACTING PROTEIN K FAMILY MEMBER"/>
    <property type="match status" value="1"/>
</dbReference>
<dbReference type="SUPFAM" id="SSF50156">
    <property type="entry name" value="PDZ domain-like"/>
    <property type="match status" value="1"/>
</dbReference>